<dbReference type="InterPro" id="IPR036691">
    <property type="entry name" value="Endo/exonu/phosph_ase_sf"/>
</dbReference>
<accession>A0A438CQ21</accession>
<reference evidence="1 2" key="1">
    <citation type="journal article" date="2018" name="PLoS Genet.">
        <title>Population sequencing reveals clonal diversity and ancestral inbreeding in the grapevine cultivar Chardonnay.</title>
        <authorList>
            <person name="Roach M.J."/>
            <person name="Johnson D.L."/>
            <person name="Bohlmann J."/>
            <person name="van Vuuren H.J."/>
            <person name="Jones S.J."/>
            <person name="Pretorius I.S."/>
            <person name="Schmidt S.A."/>
            <person name="Borneman A.R."/>
        </authorList>
    </citation>
    <scope>NUCLEOTIDE SEQUENCE [LARGE SCALE GENOMIC DNA]</scope>
    <source>
        <strain evidence="2">cv. Chardonnay</strain>
        <tissue evidence="1">Leaf</tissue>
    </source>
</reference>
<evidence type="ECO:0000313" key="2">
    <source>
        <dbReference type="Proteomes" id="UP000288805"/>
    </source>
</evidence>
<sequence length="75" mass="8508">MKLGILYWNARVVKNEEKRKVIKSLFRPQNVDLVCLQETKVEAILIALVRSIGMGRFLECGCPKGNGSSWRVVAF</sequence>
<name>A0A438CQ21_VITVI</name>
<organism evidence="1 2">
    <name type="scientific">Vitis vinifera</name>
    <name type="common">Grape</name>
    <dbReference type="NCBI Taxonomy" id="29760"/>
    <lineage>
        <taxon>Eukaryota</taxon>
        <taxon>Viridiplantae</taxon>
        <taxon>Streptophyta</taxon>
        <taxon>Embryophyta</taxon>
        <taxon>Tracheophyta</taxon>
        <taxon>Spermatophyta</taxon>
        <taxon>Magnoliopsida</taxon>
        <taxon>eudicotyledons</taxon>
        <taxon>Gunneridae</taxon>
        <taxon>Pentapetalae</taxon>
        <taxon>rosids</taxon>
        <taxon>Vitales</taxon>
        <taxon>Vitaceae</taxon>
        <taxon>Viteae</taxon>
        <taxon>Vitis</taxon>
    </lineage>
</organism>
<gene>
    <name evidence="1" type="ORF">CK203_116567</name>
</gene>
<proteinExistence type="predicted"/>
<dbReference type="Gene3D" id="3.60.10.10">
    <property type="entry name" value="Endonuclease/exonuclease/phosphatase"/>
    <property type="match status" value="1"/>
</dbReference>
<evidence type="ECO:0008006" key="3">
    <source>
        <dbReference type="Google" id="ProtNLM"/>
    </source>
</evidence>
<dbReference type="Proteomes" id="UP000288805">
    <property type="component" value="Unassembled WGS sequence"/>
</dbReference>
<evidence type="ECO:0000313" key="1">
    <source>
        <dbReference type="EMBL" id="RVW25239.1"/>
    </source>
</evidence>
<protein>
    <recommendedName>
        <fullName evidence="3">Endonuclease/exonuclease/phosphatase domain-containing protein</fullName>
    </recommendedName>
</protein>
<dbReference type="EMBL" id="QGNW01002113">
    <property type="protein sequence ID" value="RVW25239.1"/>
    <property type="molecule type" value="Genomic_DNA"/>
</dbReference>
<dbReference type="SUPFAM" id="SSF56219">
    <property type="entry name" value="DNase I-like"/>
    <property type="match status" value="1"/>
</dbReference>
<comment type="caution">
    <text evidence="1">The sequence shown here is derived from an EMBL/GenBank/DDBJ whole genome shotgun (WGS) entry which is preliminary data.</text>
</comment>
<dbReference type="AlphaFoldDB" id="A0A438CQ21"/>